<dbReference type="STRING" id="499555.BJL86_2440"/>
<dbReference type="RefSeq" id="WP_231887155.1">
    <property type="nucleotide sequence ID" value="NZ_CP015961.1"/>
</dbReference>
<dbReference type="Pfam" id="PF13193">
    <property type="entry name" value="AMP-binding_C"/>
    <property type="match status" value="1"/>
</dbReference>
<name>A0A173LNG8_9ACTN</name>
<dbReference type="AlphaFoldDB" id="A0A173LNG8"/>
<dbReference type="Proteomes" id="UP000186104">
    <property type="component" value="Chromosome"/>
</dbReference>
<evidence type="ECO:0000259" key="2">
    <source>
        <dbReference type="Pfam" id="PF13193"/>
    </source>
</evidence>
<evidence type="ECO:0000259" key="1">
    <source>
        <dbReference type="Pfam" id="PF00501"/>
    </source>
</evidence>
<dbReference type="CDD" id="cd05936">
    <property type="entry name" value="FC-FACS_FadD_like"/>
    <property type="match status" value="1"/>
</dbReference>
<dbReference type="KEGG" id="dtm:BJL86_2440"/>
<dbReference type="GO" id="GO:0016878">
    <property type="term" value="F:acid-thiol ligase activity"/>
    <property type="evidence" value="ECO:0007669"/>
    <property type="project" value="UniProtKB-ARBA"/>
</dbReference>
<feature type="domain" description="AMP-dependent synthetase/ligase" evidence="1">
    <location>
        <begin position="37"/>
        <end position="431"/>
    </location>
</feature>
<dbReference type="InterPro" id="IPR020845">
    <property type="entry name" value="AMP-binding_CS"/>
</dbReference>
<dbReference type="PROSITE" id="PS00455">
    <property type="entry name" value="AMP_BINDING"/>
    <property type="match status" value="1"/>
</dbReference>
<dbReference type="NCBIfam" id="NF004114">
    <property type="entry name" value="PRK05605.1"/>
    <property type="match status" value="1"/>
</dbReference>
<protein>
    <submittedName>
        <fullName evidence="3">Long-chain-fatty-acid--CoA ligase</fullName>
    </submittedName>
</protein>
<dbReference type="InterPro" id="IPR000873">
    <property type="entry name" value="AMP-dep_synth/lig_dom"/>
</dbReference>
<dbReference type="PANTHER" id="PTHR43767:SF1">
    <property type="entry name" value="NONRIBOSOMAL PEPTIDE SYNTHASE PES1 (EUROFUNG)-RELATED"/>
    <property type="match status" value="1"/>
</dbReference>
<dbReference type="Gene3D" id="3.30.300.30">
    <property type="match status" value="1"/>
</dbReference>
<keyword evidence="3" id="KW-0436">Ligase</keyword>
<dbReference type="Gene3D" id="3.40.50.12780">
    <property type="entry name" value="N-terminal domain of ligase-like"/>
    <property type="match status" value="1"/>
</dbReference>
<dbReference type="EMBL" id="CP015961">
    <property type="protein sequence ID" value="ANI93204.1"/>
    <property type="molecule type" value="Genomic_DNA"/>
</dbReference>
<evidence type="ECO:0000313" key="3">
    <source>
        <dbReference type="EMBL" id="ANI93204.1"/>
    </source>
</evidence>
<gene>
    <name evidence="3" type="ORF">BJL86_2440</name>
</gene>
<dbReference type="Pfam" id="PF00501">
    <property type="entry name" value="AMP-binding"/>
    <property type="match status" value="1"/>
</dbReference>
<dbReference type="InterPro" id="IPR025110">
    <property type="entry name" value="AMP-bd_C"/>
</dbReference>
<feature type="domain" description="AMP-binding enzyme C-terminal" evidence="2">
    <location>
        <begin position="481"/>
        <end position="556"/>
    </location>
</feature>
<dbReference type="InterPro" id="IPR050237">
    <property type="entry name" value="ATP-dep_AMP-bd_enzyme"/>
</dbReference>
<evidence type="ECO:0000313" key="4">
    <source>
        <dbReference type="Proteomes" id="UP000186104"/>
    </source>
</evidence>
<accession>A0A173LNG8</accession>
<dbReference type="InterPro" id="IPR042099">
    <property type="entry name" value="ANL_N_sf"/>
</dbReference>
<organism evidence="3 4">
    <name type="scientific">Dietzia timorensis</name>
    <dbReference type="NCBI Taxonomy" id="499555"/>
    <lineage>
        <taxon>Bacteria</taxon>
        <taxon>Bacillati</taxon>
        <taxon>Actinomycetota</taxon>
        <taxon>Actinomycetes</taxon>
        <taxon>Mycobacteriales</taxon>
        <taxon>Dietziaceae</taxon>
        <taxon>Dietzia</taxon>
    </lineage>
</organism>
<dbReference type="PANTHER" id="PTHR43767">
    <property type="entry name" value="LONG-CHAIN-FATTY-ACID--COA LIGASE"/>
    <property type="match status" value="1"/>
</dbReference>
<reference evidence="3 4" key="1">
    <citation type="submission" date="2016-06" db="EMBL/GenBank/DDBJ databases">
        <title>Complete genome sequence of a saline-alkali tolerant type strain Dietzia timorensis ID05-A0528T.</title>
        <authorList>
            <person name="Wu X."/>
        </authorList>
    </citation>
    <scope>NUCLEOTIDE SEQUENCE [LARGE SCALE GENOMIC DNA]</scope>
    <source>
        <strain evidence="3 4">ID05-A0528</strain>
    </source>
</reference>
<dbReference type="SUPFAM" id="SSF56801">
    <property type="entry name" value="Acetyl-CoA synthetase-like"/>
    <property type="match status" value="1"/>
</dbReference>
<keyword evidence="4" id="KW-1185">Reference proteome</keyword>
<dbReference type="InterPro" id="IPR045851">
    <property type="entry name" value="AMP-bd_C_sf"/>
</dbReference>
<proteinExistence type="predicted"/>
<sequence length="573" mass="62300">MSTIADTTDKIWKNSYADGVPLHLDYGHDTLVDTFGEAVKKYRKRSALSFFGKSTTYGELGEKVHRFAAVLHAKGVRSGDTVAIVLPNSPQNVIAFWATLSLGACAVQHNPLYTAAELTAPFQDHAAKVAVVWNKAADVIDKVASEAPVETIIAVDLIAEMPLSKRIPLALPLPPLRKMRAQLSEHAPRHEDFNKLMDKASVRKGKKVTKAAEVSESAAALMLYTSGTTGKPKGVPLTHENLRANVKQGIAWVPTLREDIQHVMLAALPMFHAYGLTLNMTLAPFIGGQIVLLPSPTKELLTDTLKKHSLTWVPGVPALYNTILDIAESKGYALDNVRAAFSGAASLPTDVIERWEDTTGSVLIEGYGLSETSPILVINPANEDRRPGYIGLPIPDTDIKFVSTEDPTVEVGIGEEGEIIAKGPQVFGGYLNRPEANEESFVDGWFRTGDVGVMDSDGFIKIVSRVKEMIITGGFNVHPQEVEDVIAQVDSIAKVAVVGVPKDDGSEKVVAAVVLADGATLDVDALKKHCRENLTRYKVPRDFFAFDELAEDQLGKIRRVEVRQQVLDMIDEA</sequence>